<dbReference type="InterPro" id="IPR024038">
    <property type="entry name" value="MYXO-CTERM"/>
</dbReference>
<evidence type="ECO:0000313" key="7">
    <source>
        <dbReference type="EMBL" id="AKT39087.1"/>
    </source>
</evidence>
<dbReference type="SMART" id="SM00710">
    <property type="entry name" value="PbH1"/>
    <property type="match status" value="7"/>
</dbReference>
<feature type="domain" description="Right handed beta helix" evidence="6">
    <location>
        <begin position="125"/>
        <end position="268"/>
    </location>
</feature>
<evidence type="ECO:0000313" key="8">
    <source>
        <dbReference type="Proteomes" id="UP000067626"/>
    </source>
</evidence>
<dbReference type="SUPFAM" id="SSF51126">
    <property type="entry name" value="Pectin lyase-like"/>
    <property type="match status" value="2"/>
</dbReference>
<reference evidence="7 8" key="1">
    <citation type="submission" date="2015-07" db="EMBL/GenBank/DDBJ databases">
        <title>Genome analysis of myxobacterium Chondromyces crocatus Cm c5 reveals a high potential for natural compound synthesis and the genetic basis for the loss of fruiting body formation.</title>
        <authorList>
            <person name="Zaburannyi N."/>
            <person name="Bunk B."/>
            <person name="Maier J."/>
            <person name="Overmann J."/>
            <person name="Mueller R."/>
        </authorList>
    </citation>
    <scope>NUCLEOTIDE SEQUENCE [LARGE SCALE GENOMIC DNA]</scope>
    <source>
        <strain evidence="7 8">Cm c5</strain>
    </source>
</reference>
<feature type="chain" id="PRO_5005459329" description="Right handed beta helix domain-containing protein" evidence="5">
    <location>
        <begin position="31"/>
        <end position="1125"/>
    </location>
</feature>
<dbReference type="RefSeq" id="WP_050431230.1">
    <property type="nucleotide sequence ID" value="NZ_CP012159.1"/>
</dbReference>
<dbReference type="InterPro" id="IPR011936">
    <property type="entry name" value="Myxo_disulph_rpt"/>
</dbReference>
<dbReference type="Pfam" id="PF13948">
    <property type="entry name" value="DUF4215"/>
    <property type="match status" value="6"/>
</dbReference>
<dbReference type="PANTHER" id="PTHR38934:SF6">
    <property type="entry name" value="CHROMOSOME UNDETERMINED SCAFFOLD_176, WHOLE GENOME SHOTGUN SEQUENCE"/>
    <property type="match status" value="1"/>
</dbReference>
<dbReference type="InterPro" id="IPR012334">
    <property type="entry name" value="Pectin_lyas_fold"/>
</dbReference>
<dbReference type="InterPro" id="IPR059226">
    <property type="entry name" value="Choice_anch_Q_dom"/>
</dbReference>
<dbReference type="InterPro" id="IPR039448">
    <property type="entry name" value="Beta_helix"/>
</dbReference>
<organism evidence="7 8">
    <name type="scientific">Chondromyces crocatus</name>
    <dbReference type="NCBI Taxonomy" id="52"/>
    <lineage>
        <taxon>Bacteria</taxon>
        <taxon>Pseudomonadati</taxon>
        <taxon>Myxococcota</taxon>
        <taxon>Polyangia</taxon>
        <taxon>Polyangiales</taxon>
        <taxon>Polyangiaceae</taxon>
        <taxon>Chondromyces</taxon>
    </lineage>
</organism>
<dbReference type="NCBIfam" id="TIGR02232">
    <property type="entry name" value="myxo_disulf_rpt"/>
    <property type="match status" value="10"/>
</dbReference>
<dbReference type="Proteomes" id="UP000067626">
    <property type="component" value="Chromosome"/>
</dbReference>
<feature type="compositionally biased region" description="Gly residues" evidence="4">
    <location>
        <begin position="1058"/>
        <end position="1077"/>
    </location>
</feature>
<dbReference type="PANTHER" id="PTHR38934">
    <property type="entry name" value="HYPHALLY REGULATED CELL WALL PROTEIN 1"/>
    <property type="match status" value="1"/>
</dbReference>
<evidence type="ECO:0000256" key="1">
    <source>
        <dbReference type="ARBA" id="ARBA00022729"/>
    </source>
</evidence>
<evidence type="ECO:0000256" key="2">
    <source>
        <dbReference type="ARBA" id="ARBA00022737"/>
    </source>
</evidence>
<evidence type="ECO:0000256" key="3">
    <source>
        <dbReference type="ARBA" id="ARBA00023157"/>
    </source>
</evidence>
<evidence type="ECO:0000256" key="4">
    <source>
        <dbReference type="SAM" id="MobiDB-lite"/>
    </source>
</evidence>
<dbReference type="PATRIC" id="fig|52.7.peg.3552"/>
<dbReference type="Pfam" id="PF13229">
    <property type="entry name" value="Beta_helix"/>
    <property type="match status" value="1"/>
</dbReference>
<dbReference type="EMBL" id="CP012159">
    <property type="protein sequence ID" value="AKT39087.1"/>
    <property type="molecule type" value="Genomic_DNA"/>
</dbReference>
<sequence>MPWMRRSALLVYVFGLLCTFALLVAMTRNAAAQTTIPGGNVINQTWTLAGSPYTVQGDVVVPAGATLTIEAGVQVRFASTDAQTSGLDTSRVELTVRGTLNLNGTAANPVVLQASSGSSAGLWYGVVADQASAVLNTSHVNVRHAEYGFHLLVGQQTLQGITAHTNRYGIYFAGSASGSVTNSILRHNTSAGVNVYPSSGSASSVTIDHCTVHANSEYGVFARTSPGVVLTVDVTNSIVTNNNYGIYRHTVSGNPTVNVTYSNVWNNSPINYGGTSGGVGSFSANPLYVNDVGNPRPTSNSPARFAASDGSDIGALPYTGNPTNGLLGVLWSDLTLGPSGSPHLVTGDLTVGPGVTLTLQPGTTLRFDPVDVMRSGLDVSRNELTVRGSLRAEGTPAQRVTITSSSTSIGAWWGIRLAASSSGNSFFNTIVTRATYAVYVEEGTQNIDGLVAQGNNHGVYFAGNASGSVVNSLLRNNAGSGVHISTSSGAGNTVNVVNSTLHGNSADGIHARTSSGVDLTVNVTNSIITQNSTGIYRYTTSGNAVVNVIHSNVWGNSSGNYSGVTAGTGSLSVNPLYVAAPGDLRLQSTSACIDAGTATGAPSADLDGNPRPLDGDGINGAAFDMGAYEFMPASICGDGIVGPGEACDDGPQNGQYNHCRADCGGPGPRCGDGITNGPEQCDDGNASNTDGCLNTCTLAACGDGFVQAGVEQCDDGNQSNSDACLNTCVNASCGDGFVQAGFEQCDDGNQSNSDACLNTCVNASCGDGFVQAGFEQCDDGNQSNNDACLNTCVNAACGDGFVRTGVEQCDDGNQSNNDACLNTCVNAACGDGFVRTGVEQCDDGNQSNNDACLNTCTSATCGDGFVRTGVEQCDDGNQSNNDACLNTCTSATCGDGFVQTGVEACDDGNPIDDDDCRNNCALPGCGDGVVQAGEACDDGNQSNNDGCLNTCMLATCGDGFVRDGVEACDDGNQDDTDECVEGCVEAVCGDGFVQEGVEDCDDGNTTSGDGCSATCTSEGQGGAGGGQGGAGGGSGGSGGEGGLGAGGAGAGGAGGEGGEGGLGAGGDGLGGVGGSRGQDGDNVEDDGGCGCRAAGSKRSPQGSALLVLGGLAALVARRRRVKLAA</sequence>
<evidence type="ECO:0000256" key="5">
    <source>
        <dbReference type="SAM" id="SignalP"/>
    </source>
</evidence>
<dbReference type="Gene3D" id="2.160.20.10">
    <property type="entry name" value="Single-stranded right-handed beta-helix, Pectin lyase-like"/>
    <property type="match status" value="2"/>
</dbReference>
<evidence type="ECO:0000259" key="6">
    <source>
        <dbReference type="Pfam" id="PF13229"/>
    </source>
</evidence>
<keyword evidence="8" id="KW-1185">Reference proteome</keyword>
<dbReference type="InterPro" id="IPR011050">
    <property type="entry name" value="Pectin_lyase_fold/virulence"/>
</dbReference>
<keyword evidence="1 5" id="KW-0732">Signal</keyword>
<dbReference type="NCBIfam" id="NF041518">
    <property type="entry name" value="choice_anch_Q"/>
    <property type="match status" value="1"/>
</dbReference>
<dbReference type="STRING" id="52.CMC5_032340"/>
<accession>A0A0K1EEI7</accession>
<dbReference type="NCBIfam" id="TIGR03901">
    <property type="entry name" value="MYXO-CTERM"/>
    <property type="match status" value="1"/>
</dbReference>
<protein>
    <recommendedName>
        <fullName evidence="6">Right handed beta helix domain-containing protein</fullName>
    </recommendedName>
</protein>
<dbReference type="InterPro" id="IPR006626">
    <property type="entry name" value="PbH1"/>
</dbReference>
<proteinExistence type="predicted"/>
<feature type="region of interest" description="Disordered" evidence="4">
    <location>
        <begin position="1058"/>
        <end position="1099"/>
    </location>
</feature>
<keyword evidence="3" id="KW-1015">Disulfide bond</keyword>
<dbReference type="KEGG" id="ccro:CMC5_032340"/>
<dbReference type="AlphaFoldDB" id="A0A0K1EEI7"/>
<keyword evidence="2" id="KW-0677">Repeat</keyword>
<gene>
    <name evidence="7" type="ORF">CMC5_032340</name>
</gene>
<name>A0A0K1EEI7_CHOCO</name>
<feature type="signal peptide" evidence="5">
    <location>
        <begin position="1"/>
        <end position="30"/>
    </location>
</feature>